<feature type="domain" description="Type II secretion system protein GspF" evidence="10">
    <location>
        <begin position="110"/>
        <end position="233"/>
    </location>
</feature>
<evidence type="ECO:0000256" key="2">
    <source>
        <dbReference type="ARBA" id="ARBA00005745"/>
    </source>
</evidence>
<dbReference type="PRINTS" id="PR00812">
    <property type="entry name" value="BCTERIALGSPF"/>
</dbReference>
<dbReference type="Pfam" id="PF00482">
    <property type="entry name" value="T2SSF"/>
    <property type="match status" value="2"/>
</dbReference>
<feature type="transmembrane region" description="Helical" evidence="9">
    <location>
        <begin position="206"/>
        <end position="228"/>
    </location>
</feature>
<evidence type="ECO:0000259" key="10">
    <source>
        <dbReference type="Pfam" id="PF00482"/>
    </source>
</evidence>
<keyword evidence="7 9" id="KW-0472">Membrane</keyword>
<sequence length="446" mass="48833">MPAARCWKASPRSTKWPRWPSIPRRSAGHMPSFSYLALDRGGREHSGVLEADSLRAAGMELRRRSLRVVRLHEGGAPRGLRGMAWQVARELLPARLLRRLPVRSGDQIFFFYQLALMVSSGSTVVDALKSTAPLCGKLALERASLRMVEAIHSGASLSQAMQREGRLFPPLAAALVAAGEASGDLALVLERLADSLERSLEMKRNLFSATLYPSIVMLSAVLLMWALLRFVVPAYAKFFAGRRQAMPFLLGRFIALSDWLEVYGLYLAGGLGLGLFLILAAYTTARGKFVIDVVLLRLPLVGYALRTAAMARFSQTLAMLLASGLTMLEGLEVVARVTDNASLARSFRKMREEIVRGRPLTSSVRQANIPPLICQMVGVGERSGELSEVLAQAGRYYDRQLTARVKLMITWLEPAMILVVGGMVGLIYFAIYQAILRAATGGAGNI</sequence>
<dbReference type="OrthoDB" id="9805682at2"/>
<feature type="region of interest" description="Disordered" evidence="8">
    <location>
        <begin position="1"/>
        <end position="20"/>
    </location>
</feature>
<dbReference type="AlphaFoldDB" id="A0A5M6IZH1"/>
<dbReference type="InterPro" id="IPR003004">
    <property type="entry name" value="GspF/PilC"/>
</dbReference>
<accession>A0A5M6IZH1</accession>
<name>A0A5M6IZH1_9PROT</name>
<comment type="caution">
    <text evidence="11">The sequence shown here is derived from an EMBL/GenBank/DDBJ whole genome shotgun (WGS) entry which is preliminary data.</text>
</comment>
<dbReference type="FunFam" id="1.20.81.30:FF:000001">
    <property type="entry name" value="Type II secretion system protein F"/>
    <property type="match status" value="2"/>
</dbReference>
<feature type="transmembrane region" description="Helical" evidence="9">
    <location>
        <begin position="263"/>
        <end position="282"/>
    </location>
</feature>
<keyword evidence="12" id="KW-1185">Reference proteome</keyword>
<organism evidence="11 12">
    <name type="scientific">Rhodovastum atsumiense</name>
    <dbReference type="NCBI Taxonomy" id="504468"/>
    <lineage>
        <taxon>Bacteria</taxon>
        <taxon>Pseudomonadati</taxon>
        <taxon>Pseudomonadota</taxon>
        <taxon>Alphaproteobacteria</taxon>
        <taxon>Acetobacterales</taxon>
        <taxon>Acetobacteraceae</taxon>
        <taxon>Rhodovastum</taxon>
    </lineage>
</organism>
<dbReference type="PANTHER" id="PTHR30012">
    <property type="entry name" value="GENERAL SECRETION PATHWAY PROTEIN"/>
    <property type="match status" value="1"/>
</dbReference>
<evidence type="ECO:0000256" key="6">
    <source>
        <dbReference type="ARBA" id="ARBA00022989"/>
    </source>
</evidence>
<protein>
    <submittedName>
        <fullName evidence="11">Type II secretion system F family protein</fullName>
    </submittedName>
</protein>
<comment type="subcellular location">
    <subcellularLocation>
        <location evidence="1">Cell inner membrane</location>
        <topology evidence="1">Multi-pass membrane protein</topology>
    </subcellularLocation>
</comment>
<dbReference type="EMBL" id="VWPK01000010">
    <property type="protein sequence ID" value="KAA5612775.1"/>
    <property type="molecule type" value="Genomic_DNA"/>
</dbReference>
<feature type="transmembrane region" description="Helical" evidence="9">
    <location>
        <begin position="409"/>
        <end position="431"/>
    </location>
</feature>
<proteinExistence type="inferred from homology"/>
<dbReference type="Gene3D" id="1.20.81.30">
    <property type="entry name" value="Type II secretion system (T2SS), domain F"/>
    <property type="match status" value="2"/>
</dbReference>
<keyword evidence="3" id="KW-1003">Cell membrane</keyword>
<keyword evidence="5 9" id="KW-0812">Transmembrane</keyword>
<dbReference type="PANTHER" id="PTHR30012:SF0">
    <property type="entry name" value="TYPE II SECRETION SYSTEM PROTEIN F-RELATED"/>
    <property type="match status" value="1"/>
</dbReference>
<comment type="similarity">
    <text evidence="2">Belongs to the GSP F family.</text>
</comment>
<keyword evidence="6 9" id="KW-1133">Transmembrane helix</keyword>
<dbReference type="InterPro" id="IPR042094">
    <property type="entry name" value="T2SS_GspF_sf"/>
</dbReference>
<evidence type="ECO:0000256" key="4">
    <source>
        <dbReference type="ARBA" id="ARBA00022519"/>
    </source>
</evidence>
<evidence type="ECO:0000256" key="8">
    <source>
        <dbReference type="SAM" id="MobiDB-lite"/>
    </source>
</evidence>
<evidence type="ECO:0000256" key="3">
    <source>
        <dbReference type="ARBA" id="ARBA00022475"/>
    </source>
</evidence>
<feature type="domain" description="Type II secretion system protein GspF" evidence="10">
    <location>
        <begin position="313"/>
        <end position="432"/>
    </location>
</feature>
<gene>
    <name evidence="11" type="ORF">F1189_08550</name>
</gene>
<evidence type="ECO:0000256" key="1">
    <source>
        <dbReference type="ARBA" id="ARBA00004429"/>
    </source>
</evidence>
<evidence type="ECO:0000313" key="12">
    <source>
        <dbReference type="Proteomes" id="UP000325255"/>
    </source>
</evidence>
<evidence type="ECO:0000256" key="9">
    <source>
        <dbReference type="SAM" id="Phobius"/>
    </source>
</evidence>
<reference evidence="11 12" key="1">
    <citation type="submission" date="2019-09" db="EMBL/GenBank/DDBJ databases">
        <title>Genome sequence of Rhodovastum atsumiense, a diverse member of the Acetobacteraceae family of non-sulfur purple photosynthetic bacteria.</title>
        <authorList>
            <person name="Meyer T."/>
            <person name="Kyndt J."/>
        </authorList>
    </citation>
    <scope>NUCLEOTIDE SEQUENCE [LARGE SCALE GENOMIC DNA]</scope>
    <source>
        <strain evidence="11 12">DSM 21279</strain>
    </source>
</reference>
<dbReference type="InterPro" id="IPR018076">
    <property type="entry name" value="T2SS_GspF_dom"/>
</dbReference>
<evidence type="ECO:0000256" key="7">
    <source>
        <dbReference type="ARBA" id="ARBA00023136"/>
    </source>
</evidence>
<dbReference type="GO" id="GO:0005886">
    <property type="term" value="C:plasma membrane"/>
    <property type="evidence" value="ECO:0007669"/>
    <property type="project" value="UniProtKB-SubCell"/>
</dbReference>
<evidence type="ECO:0000256" key="5">
    <source>
        <dbReference type="ARBA" id="ARBA00022692"/>
    </source>
</evidence>
<evidence type="ECO:0000313" key="11">
    <source>
        <dbReference type="EMBL" id="KAA5612775.1"/>
    </source>
</evidence>
<dbReference type="Proteomes" id="UP000325255">
    <property type="component" value="Unassembled WGS sequence"/>
</dbReference>
<keyword evidence="4" id="KW-0997">Cell inner membrane</keyword>